<evidence type="ECO:0000256" key="2">
    <source>
        <dbReference type="ARBA" id="ARBA00023125"/>
    </source>
</evidence>
<accession>A0A839V8U2</accession>
<dbReference type="RefSeq" id="WP_183327346.1">
    <property type="nucleotide sequence ID" value="NZ_JACHXP010000021.1"/>
</dbReference>
<dbReference type="PANTHER" id="PTHR40661:SF3">
    <property type="entry name" value="FELS-1 PROPHAGE TRANSCRIPTIONAL REGULATOR"/>
    <property type="match status" value="1"/>
</dbReference>
<evidence type="ECO:0000313" key="5">
    <source>
        <dbReference type="EMBL" id="MBB3192073.1"/>
    </source>
</evidence>
<dbReference type="GO" id="GO:0003677">
    <property type="term" value="F:DNA binding"/>
    <property type="evidence" value="ECO:0007669"/>
    <property type="project" value="UniProtKB-KW"/>
</dbReference>
<proteinExistence type="predicted"/>
<dbReference type="Pfam" id="PF00717">
    <property type="entry name" value="Peptidase_S24"/>
    <property type="match status" value="1"/>
</dbReference>
<dbReference type="InterPro" id="IPR036286">
    <property type="entry name" value="LexA/Signal_pep-like_sf"/>
</dbReference>
<evidence type="ECO:0000313" key="6">
    <source>
        <dbReference type="Proteomes" id="UP000547614"/>
    </source>
</evidence>
<dbReference type="CDD" id="cd06529">
    <property type="entry name" value="S24_LexA-like"/>
    <property type="match status" value="1"/>
</dbReference>
<dbReference type="Gene3D" id="2.10.109.10">
    <property type="entry name" value="Umud Fragment, subunit A"/>
    <property type="match status" value="1"/>
</dbReference>
<gene>
    <name evidence="5" type="ORF">FHR94_003349</name>
</gene>
<dbReference type="Proteomes" id="UP000547614">
    <property type="component" value="Unassembled WGS sequence"/>
</dbReference>
<name>A0A839V8U2_9GAMM</name>
<keyword evidence="2" id="KW-0238">DNA-binding</keyword>
<keyword evidence="6" id="KW-1185">Reference proteome</keyword>
<keyword evidence="3" id="KW-0804">Transcription</keyword>
<dbReference type="InterPro" id="IPR015927">
    <property type="entry name" value="Peptidase_S24_S26A/B/C"/>
</dbReference>
<feature type="domain" description="Peptidase S24/S26A/S26B/S26C" evidence="4">
    <location>
        <begin position="87"/>
        <end position="202"/>
    </location>
</feature>
<organism evidence="5 6">
    <name type="scientific">Halomonas cerina</name>
    <dbReference type="NCBI Taxonomy" id="447424"/>
    <lineage>
        <taxon>Bacteria</taxon>
        <taxon>Pseudomonadati</taxon>
        <taxon>Pseudomonadota</taxon>
        <taxon>Gammaproteobacteria</taxon>
        <taxon>Oceanospirillales</taxon>
        <taxon>Halomonadaceae</taxon>
        <taxon>Halomonas</taxon>
    </lineage>
</organism>
<dbReference type="PANTHER" id="PTHR40661">
    <property type="match status" value="1"/>
</dbReference>
<comment type="caution">
    <text evidence="5">The sequence shown here is derived from an EMBL/GenBank/DDBJ whole genome shotgun (WGS) entry which is preliminary data.</text>
</comment>
<sequence length="209" mass="23246">MDITTTRRRRVQAIIKDRSLTLKAFADMIDRSQGQVSAIAGASAHKGIGNSLARHIETCLDLPNGFLDQPLHDDNAAVVTTSTRRLPVLGQASAGKVMENIEDAHITEYVLAPGPTGPSAFALRIEGISMEPRFREGDKIVIDPDLEWKSGDFVYAMRLSDNSGTFKQLRCEGDEMYLCATNDSFEPRYTRMDGEWTIVGKARWRVEDL</sequence>
<dbReference type="InterPro" id="IPR039418">
    <property type="entry name" value="LexA-like"/>
</dbReference>
<protein>
    <submittedName>
        <fullName evidence="5">SOS-response transcriptional repressor LexA</fullName>
    </submittedName>
</protein>
<reference evidence="5 6" key="1">
    <citation type="submission" date="2020-08" db="EMBL/GenBank/DDBJ databases">
        <title>Genomic Encyclopedia of Type Strains, Phase III (KMG-III): the genomes of soil and plant-associated and newly described type strains.</title>
        <authorList>
            <person name="Whitman W."/>
        </authorList>
    </citation>
    <scope>NUCLEOTIDE SEQUENCE [LARGE SCALE GENOMIC DNA]</scope>
    <source>
        <strain evidence="5 6">CECT 7282</strain>
    </source>
</reference>
<dbReference type="EMBL" id="JACHXP010000021">
    <property type="protein sequence ID" value="MBB3192073.1"/>
    <property type="molecule type" value="Genomic_DNA"/>
</dbReference>
<evidence type="ECO:0000259" key="4">
    <source>
        <dbReference type="Pfam" id="PF00717"/>
    </source>
</evidence>
<dbReference type="SUPFAM" id="SSF51306">
    <property type="entry name" value="LexA/Signal peptidase"/>
    <property type="match status" value="1"/>
</dbReference>
<keyword evidence="1" id="KW-0805">Transcription regulation</keyword>
<evidence type="ECO:0000256" key="1">
    <source>
        <dbReference type="ARBA" id="ARBA00023015"/>
    </source>
</evidence>
<evidence type="ECO:0000256" key="3">
    <source>
        <dbReference type="ARBA" id="ARBA00023163"/>
    </source>
</evidence>
<dbReference type="AlphaFoldDB" id="A0A839V8U2"/>